<proteinExistence type="predicted"/>
<protein>
    <submittedName>
        <fullName evidence="1">Topoisomerase</fullName>
    </submittedName>
</protein>
<reference evidence="1 2" key="1">
    <citation type="submission" date="2024-07" db="EMBL/GenBank/DDBJ databases">
        <title>Characterization of a bacterium isolated from hydrolysated instant sea cucumber by whole-genome sequencing and metabolomics.</title>
        <authorList>
            <person name="Luo X."/>
            <person name="Zhang Z."/>
            <person name="Zheng Z."/>
            <person name="Zhang W."/>
            <person name="Ming T."/>
            <person name="Jiao L."/>
            <person name="Su X."/>
            <person name="Kong F."/>
            <person name="Xu J."/>
        </authorList>
    </citation>
    <scope>NUCLEOTIDE SEQUENCE [LARGE SCALE GENOMIC DNA]</scope>
    <source>
        <strain evidence="1 2">XL-2024</strain>
    </source>
</reference>
<dbReference type="Proteomes" id="UP001558534">
    <property type="component" value="Unassembled WGS sequence"/>
</dbReference>
<dbReference type="RefSeq" id="WP_368636799.1">
    <property type="nucleotide sequence ID" value="NZ_JBFRHK010000007.1"/>
</dbReference>
<evidence type="ECO:0000313" key="2">
    <source>
        <dbReference type="Proteomes" id="UP001558534"/>
    </source>
</evidence>
<keyword evidence="2" id="KW-1185">Reference proteome</keyword>
<accession>A0ABV3VYG2</accession>
<organism evidence="1 2">
    <name type="scientific">Lysinibacillus xylanilyticus</name>
    <dbReference type="NCBI Taxonomy" id="582475"/>
    <lineage>
        <taxon>Bacteria</taxon>
        <taxon>Bacillati</taxon>
        <taxon>Bacillota</taxon>
        <taxon>Bacilli</taxon>
        <taxon>Bacillales</taxon>
        <taxon>Bacillaceae</taxon>
        <taxon>Lysinibacillus</taxon>
    </lineage>
</organism>
<sequence>MTNDEVIQFVKENEEKALEITSEILEKGTTMQSFNGIVGGKNATYDVDALAFDTPEGYVEAWLNSHRQRFSDEKYAPYEKSSHRVHKLLKNPFLKQYIKNYLARTYFKKHN</sequence>
<name>A0ABV3VYG2_9BACI</name>
<dbReference type="EMBL" id="JBFRHK010000007">
    <property type="protein sequence ID" value="MEX3745950.1"/>
    <property type="molecule type" value="Genomic_DNA"/>
</dbReference>
<evidence type="ECO:0000313" key="1">
    <source>
        <dbReference type="EMBL" id="MEX3745950.1"/>
    </source>
</evidence>
<gene>
    <name evidence="1" type="ORF">AB1300_12480</name>
</gene>
<comment type="caution">
    <text evidence="1">The sequence shown here is derived from an EMBL/GenBank/DDBJ whole genome shotgun (WGS) entry which is preliminary data.</text>
</comment>